<gene>
    <name evidence="1" type="ORF">M407DRAFT_84014</name>
</gene>
<accession>A0A0C3Q5K8</accession>
<dbReference type="SUPFAM" id="SSF47473">
    <property type="entry name" value="EF-hand"/>
    <property type="match status" value="1"/>
</dbReference>
<evidence type="ECO:0000313" key="2">
    <source>
        <dbReference type="Proteomes" id="UP000054248"/>
    </source>
</evidence>
<keyword evidence="2" id="KW-1185">Reference proteome</keyword>
<name>A0A0C3Q5K8_9AGAM</name>
<feature type="non-terminal residue" evidence="1">
    <location>
        <position position="1"/>
    </location>
</feature>
<reference evidence="1 2" key="1">
    <citation type="submission" date="2014-04" db="EMBL/GenBank/DDBJ databases">
        <authorList>
            <consortium name="DOE Joint Genome Institute"/>
            <person name="Kuo A."/>
            <person name="Girlanda M."/>
            <person name="Perotto S."/>
            <person name="Kohler A."/>
            <person name="Nagy L.G."/>
            <person name="Floudas D."/>
            <person name="Copeland A."/>
            <person name="Barry K.W."/>
            <person name="Cichocki N."/>
            <person name="Veneault-Fourrey C."/>
            <person name="LaButti K."/>
            <person name="Lindquist E.A."/>
            <person name="Lipzen A."/>
            <person name="Lundell T."/>
            <person name="Morin E."/>
            <person name="Murat C."/>
            <person name="Sun H."/>
            <person name="Tunlid A."/>
            <person name="Henrissat B."/>
            <person name="Grigoriev I.V."/>
            <person name="Hibbett D.S."/>
            <person name="Martin F."/>
            <person name="Nordberg H.P."/>
            <person name="Cantor M.N."/>
            <person name="Hua S.X."/>
        </authorList>
    </citation>
    <scope>NUCLEOTIDE SEQUENCE [LARGE SCALE GENOMIC DNA]</scope>
    <source>
        <strain evidence="1 2">MUT 4182</strain>
    </source>
</reference>
<sequence>EFVRGVQILEKEGDGFISAGELRDVSTRLGDRATPRRRKRDGRVDEERACWIMSCARSP</sequence>
<dbReference type="HOGENOM" id="CLU_2967577_0_0_1"/>
<organism evidence="1 2">
    <name type="scientific">Tulasnella calospora MUT 4182</name>
    <dbReference type="NCBI Taxonomy" id="1051891"/>
    <lineage>
        <taxon>Eukaryota</taxon>
        <taxon>Fungi</taxon>
        <taxon>Dikarya</taxon>
        <taxon>Basidiomycota</taxon>
        <taxon>Agaricomycotina</taxon>
        <taxon>Agaricomycetes</taxon>
        <taxon>Cantharellales</taxon>
        <taxon>Tulasnellaceae</taxon>
        <taxon>Tulasnella</taxon>
    </lineage>
</organism>
<dbReference type="AlphaFoldDB" id="A0A0C3Q5K8"/>
<evidence type="ECO:0000313" key="1">
    <source>
        <dbReference type="EMBL" id="KIO18364.1"/>
    </source>
</evidence>
<reference evidence="2" key="2">
    <citation type="submission" date="2015-01" db="EMBL/GenBank/DDBJ databases">
        <title>Evolutionary Origins and Diversification of the Mycorrhizal Mutualists.</title>
        <authorList>
            <consortium name="DOE Joint Genome Institute"/>
            <consortium name="Mycorrhizal Genomics Consortium"/>
            <person name="Kohler A."/>
            <person name="Kuo A."/>
            <person name="Nagy L.G."/>
            <person name="Floudas D."/>
            <person name="Copeland A."/>
            <person name="Barry K.W."/>
            <person name="Cichocki N."/>
            <person name="Veneault-Fourrey C."/>
            <person name="LaButti K."/>
            <person name="Lindquist E.A."/>
            <person name="Lipzen A."/>
            <person name="Lundell T."/>
            <person name="Morin E."/>
            <person name="Murat C."/>
            <person name="Riley R."/>
            <person name="Ohm R."/>
            <person name="Sun H."/>
            <person name="Tunlid A."/>
            <person name="Henrissat B."/>
            <person name="Grigoriev I.V."/>
            <person name="Hibbett D.S."/>
            <person name="Martin F."/>
        </authorList>
    </citation>
    <scope>NUCLEOTIDE SEQUENCE [LARGE SCALE GENOMIC DNA]</scope>
    <source>
        <strain evidence="2">MUT 4182</strain>
    </source>
</reference>
<protein>
    <recommendedName>
        <fullName evidence="3">EF-hand domain-containing protein</fullName>
    </recommendedName>
</protein>
<dbReference type="InterPro" id="IPR011992">
    <property type="entry name" value="EF-hand-dom_pair"/>
</dbReference>
<dbReference type="OrthoDB" id="26525at2759"/>
<evidence type="ECO:0008006" key="3">
    <source>
        <dbReference type="Google" id="ProtNLM"/>
    </source>
</evidence>
<dbReference type="Proteomes" id="UP000054248">
    <property type="component" value="Unassembled WGS sequence"/>
</dbReference>
<proteinExistence type="predicted"/>
<dbReference type="EMBL" id="KN823292">
    <property type="protein sequence ID" value="KIO18364.1"/>
    <property type="molecule type" value="Genomic_DNA"/>
</dbReference>